<comment type="caution">
    <text evidence="2">The sequence shown here is derived from an EMBL/GenBank/DDBJ whole genome shotgun (WGS) entry which is preliminary data.</text>
</comment>
<dbReference type="EMBL" id="BAAFGZ010000065">
    <property type="protein sequence ID" value="GAB0134039.1"/>
    <property type="molecule type" value="Genomic_DNA"/>
</dbReference>
<feature type="region of interest" description="Disordered" evidence="1">
    <location>
        <begin position="1"/>
        <end position="45"/>
    </location>
</feature>
<proteinExistence type="predicted"/>
<keyword evidence="3" id="KW-1185">Reference proteome</keyword>
<evidence type="ECO:0000256" key="1">
    <source>
        <dbReference type="SAM" id="MobiDB-lite"/>
    </source>
</evidence>
<gene>
    <name evidence="2" type="primary">g2425</name>
    <name evidence="2" type="ORF">EsDP_00002425</name>
</gene>
<evidence type="ECO:0000313" key="3">
    <source>
        <dbReference type="Proteomes" id="UP001562357"/>
    </source>
</evidence>
<dbReference type="Proteomes" id="UP001562357">
    <property type="component" value="Unassembled WGS sequence"/>
</dbReference>
<sequence length="215" mass="22685">MTLKRKRSDPELCSSPSSSSSVFSSPSSNGLSDVNPLAFSNMPPAHLHSRTFKRHRDGRPSEEQVHQHTLNLLYSARQQSTQDVRGAPPQPDQRAVVAAQPNTQQSLHRFWSINSAPVAPQIRPRRSSTPAPCTCEDCGARLGSGGGGHGMHVDDDLAMGNAACGACGKHVCFSCSVSNLGDEKRCLQCAGRKVCVGGVDVGVGVGCTDAAMSTC</sequence>
<organism evidence="2 3">
    <name type="scientific">Epichloe bromicola</name>
    <dbReference type="NCBI Taxonomy" id="79588"/>
    <lineage>
        <taxon>Eukaryota</taxon>
        <taxon>Fungi</taxon>
        <taxon>Dikarya</taxon>
        <taxon>Ascomycota</taxon>
        <taxon>Pezizomycotina</taxon>
        <taxon>Sordariomycetes</taxon>
        <taxon>Hypocreomycetidae</taxon>
        <taxon>Hypocreales</taxon>
        <taxon>Clavicipitaceae</taxon>
        <taxon>Epichloe</taxon>
    </lineage>
</organism>
<protein>
    <submittedName>
        <fullName evidence="2">Uncharacterized protein</fullName>
    </submittedName>
</protein>
<evidence type="ECO:0000313" key="2">
    <source>
        <dbReference type="EMBL" id="GAB0134039.1"/>
    </source>
</evidence>
<accession>A0ABQ0CKR6</accession>
<name>A0ABQ0CKR6_9HYPO</name>
<reference evidence="3" key="1">
    <citation type="submission" date="2024-06" db="EMBL/GenBank/DDBJ databases">
        <title>Draft Genome Sequences of Epichloe bromicola Strains Isolated from Elymus ciliaris.</title>
        <authorList>
            <consortium name="Epichloe bromicola genome sequencing consortium"/>
            <person name="Miura A."/>
            <person name="Imano S."/>
            <person name="Ashida A."/>
            <person name="Sato I."/>
            <person name="Chiba S."/>
            <person name="Tanaka A."/>
            <person name="Camagna M."/>
            <person name="Takemoto D."/>
        </authorList>
    </citation>
    <scope>NUCLEOTIDE SEQUENCE [LARGE SCALE GENOMIC DNA]</scope>
    <source>
        <strain evidence="3">DP</strain>
    </source>
</reference>
<feature type="compositionally biased region" description="Low complexity" evidence="1">
    <location>
        <begin position="14"/>
        <end position="28"/>
    </location>
</feature>